<feature type="binding site" evidence="3 5">
    <location>
        <position position="16"/>
    </location>
    <ligand>
        <name>substrate</name>
    </ligand>
</feature>
<feature type="domain" description="PurE" evidence="6">
    <location>
        <begin position="8"/>
        <end position="157"/>
    </location>
</feature>
<dbReference type="SMART" id="SM01001">
    <property type="entry name" value="AIRC"/>
    <property type="match status" value="1"/>
</dbReference>
<comment type="similarity">
    <text evidence="3">Belongs to the AIR carboxylase family. Class I subfamily.</text>
</comment>
<dbReference type="GO" id="GO:0034023">
    <property type="term" value="F:5-(carboxyamino)imidazole ribonucleotide mutase activity"/>
    <property type="evidence" value="ECO:0007669"/>
    <property type="project" value="UniProtKB-UniRule"/>
</dbReference>
<evidence type="ECO:0000256" key="1">
    <source>
        <dbReference type="ARBA" id="ARBA00022755"/>
    </source>
</evidence>
<dbReference type="Proteomes" id="UP000430670">
    <property type="component" value="Unassembled WGS sequence"/>
</dbReference>
<dbReference type="EMBL" id="WNKU01000008">
    <property type="protein sequence ID" value="MTV49069.1"/>
    <property type="molecule type" value="Genomic_DNA"/>
</dbReference>
<evidence type="ECO:0000256" key="5">
    <source>
        <dbReference type="PIRSR" id="PIRSR001338-1"/>
    </source>
</evidence>
<keyword evidence="2 3" id="KW-0413">Isomerase</keyword>
<dbReference type="SUPFAM" id="SSF52255">
    <property type="entry name" value="N5-CAIR mutase (phosphoribosylaminoimidazole carboxylase, PurE)"/>
    <property type="match status" value="1"/>
</dbReference>
<dbReference type="AlphaFoldDB" id="A0A6I3SJJ6"/>
<comment type="function">
    <text evidence="3 4">Catalyzes the conversion of N5-carboxyaminoimidazole ribonucleotide (N5-CAIR) to 4-carboxy-5-aminoimidazole ribonucleotide (CAIR).</text>
</comment>
<comment type="catalytic activity">
    <reaction evidence="3 4">
        <text>5-carboxyamino-1-(5-phospho-D-ribosyl)imidazole + H(+) = 5-amino-1-(5-phospho-D-ribosyl)imidazole-4-carboxylate</text>
        <dbReference type="Rhea" id="RHEA:13193"/>
        <dbReference type="ChEBI" id="CHEBI:15378"/>
        <dbReference type="ChEBI" id="CHEBI:58730"/>
        <dbReference type="ChEBI" id="CHEBI:77657"/>
        <dbReference type="EC" id="5.4.99.18"/>
    </reaction>
</comment>
<evidence type="ECO:0000313" key="8">
    <source>
        <dbReference type="Proteomes" id="UP000430670"/>
    </source>
</evidence>
<dbReference type="InterPro" id="IPR000031">
    <property type="entry name" value="PurE_dom"/>
</dbReference>
<proteinExistence type="inferred from homology"/>
<comment type="pathway">
    <text evidence="3 4">Purine metabolism; IMP biosynthesis via de novo pathway; 5-amino-1-(5-phospho-D-ribosyl)imidazole-4-carboxylate from 5-amino-1-(5-phospho-D-ribosyl)imidazole (N5-CAIR route): step 2/2.</text>
</comment>
<accession>A0A6I3SJJ6</accession>
<organism evidence="7 8">
    <name type="scientific">Heliobacterium mobile</name>
    <name type="common">Heliobacillus mobilis</name>
    <dbReference type="NCBI Taxonomy" id="28064"/>
    <lineage>
        <taxon>Bacteria</taxon>
        <taxon>Bacillati</taxon>
        <taxon>Bacillota</taxon>
        <taxon>Clostridia</taxon>
        <taxon>Eubacteriales</taxon>
        <taxon>Heliobacteriaceae</taxon>
        <taxon>Heliobacterium</taxon>
    </lineage>
</organism>
<dbReference type="Pfam" id="PF00731">
    <property type="entry name" value="AIRC"/>
    <property type="match status" value="1"/>
</dbReference>
<reference evidence="7 8" key="1">
    <citation type="submission" date="2019-11" db="EMBL/GenBank/DDBJ databases">
        <title>Whole-genome sequence of a the green, strictly anaerobic photosynthetic bacterium Heliobacillus mobilis DSM 6151.</title>
        <authorList>
            <person name="Kyndt J.A."/>
            <person name="Meyer T.E."/>
        </authorList>
    </citation>
    <scope>NUCLEOTIDE SEQUENCE [LARGE SCALE GENOMIC DNA]</scope>
    <source>
        <strain evidence="7 8">DSM 6151</strain>
    </source>
</reference>
<dbReference type="RefSeq" id="WP_155476172.1">
    <property type="nucleotide sequence ID" value="NZ_WNKU01000008.1"/>
</dbReference>
<evidence type="ECO:0000256" key="2">
    <source>
        <dbReference type="ARBA" id="ARBA00023235"/>
    </source>
</evidence>
<dbReference type="PIRSF" id="PIRSF001338">
    <property type="entry name" value="AIR_carboxylase"/>
    <property type="match status" value="1"/>
</dbReference>
<keyword evidence="7" id="KW-0456">Lyase</keyword>
<keyword evidence="8" id="KW-1185">Reference proteome</keyword>
<sequence>MSSIGNKPLVGIVMGSDSDLKVMKEAVEALEEFGVKAEILVASAHRTPERAARYAETAEARGLEVLIAGAGLAAHLPGVLAAFTLLPVIGVPLQSGALQGWDSLLAIAQMPPGVPVATVAVNGAKNAGLLAVQMLGGKYPELREAFKGYKQKMARQVEEKDAKLGEPRPVF</sequence>
<dbReference type="UniPathway" id="UPA00074">
    <property type="reaction ID" value="UER00943"/>
</dbReference>
<feature type="binding site" evidence="3 5">
    <location>
        <position position="46"/>
    </location>
    <ligand>
        <name>substrate</name>
    </ligand>
</feature>
<dbReference type="PANTHER" id="PTHR23046:SF2">
    <property type="entry name" value="PHOSPHORIBOSYLAMINOIMIDAZOLE CARBOXYLASE"/>
    <property type="match status" value="1"/>
</dbReference>
<dbReference type="EC" id="5.4.99.18" evidence="3 4"/>
<dbReference type="NCBIfam" id="TIGR01162">
    <property type="entry name" value="purE"/>
    <property type="match status" value="1"/>
</dbReference>
<dbReference type="PANTHER" id="PTHR23046">
    <property type="entry name" value="PHOSPHORIBOSYLAMINOIMIDAZOLE CARBOXYLASE CATALYTIC SUBUNIT"/>
    <property type="match status" value="1"/>
</dbReference>
<protein>
    <recommendedName>
        <fullName evidence="3 4">N5-carboxyaminoimidazole ribonucleotide mutase</fullName>
        <shortName evidence="3 4">N5-CAIR mutase</shortName>
        <ecNumber evidence="3 4">5.4.99.18</ecNumber>
    </recommendedName>
    <alternativeName>
        <fullName evidence="3">5-(carboxyamino)imidazole ribonucleotide mutase</fullName>
    </alternativeName>
</protein>
<dbReference type="Gene3D" id="3.40.50.1970">
    <property type="match status" value="1"/>
</dbReference>
<feature type="binding site" evidence="3 5">
    <location>
        <position position="19"/>
    </location>
    <ligand>
        <name>substrate</name>
    </ligand>
</feature>
<evidence type="ECO:0000256" key="4">
    <source>
        <dbReference type="PIRNR" id="PIRNR001338"/>
    </source>
</evidence>
<evidence type="ECO:0000313" key="7">
    <source>
        <dbReference type="EMBL" id="MTV49069.1"/>
    </source>
</evidence>
<dbReference type="GO" id="GO:0006189">
    <property type="term" value="P:'de novo' IMP biosynthetic process"/>
    <property type="evidence" value="ECO:0007669"/>
    <property type="project" value="UniProtKB-UniRule"/>
</dbReference>
<dbReference type="HAMAP" id="MF_01929">
    <property type="entry name" value="PurE_classI"/>
    <property type="match status" value="1"/>
</dbReference>
<dbReference type="GO" id="GO:0016829">
    <property type="term" value="F:lyase activity"/>
    <property type="evidence" value="ECO:0007669"/>
    <property type="project" value="UniProtKB-KW"/>
</dbReference>
<comment type="caution">
    <text evidence="7">The sequence shown here is derived from an EMBL/GenBank/DDBJ whole genome shotgun (WGS) entry which is preliminary data.</text>
</comment>
<name>A0A6I3SJJ6_HELMO</name>
<evidence type="ECO:0000259" key="6">
    <source>
        <dbReference type="SMART" id="SM01001"/>
    </source>
</evidence>
<dbReference type="InterPro" id="IPR024694">
    <property type="entry name" value="PurE_prokaryotes"/>
</dbReference>
<dbReference type="OrthoDB" id="9791908at2"/>
<dbReference type="InterPro" id="IPR033747">
    <property type="entry name" value="PurE_ClassI"/>
</dbReference>
<gene>
    <name evidence="3 7" type="primary">purE</name>
    <name evidence="7" type="ORF">GJ688_08765</name>
</gene>
<keyword evidence="1 3" id="KW-0658">Purine biosynthesis</keyword>
<evidence type="ECO:0000256" key="3">
    <source>
        <dbReference type="HAMAP-Rule" id="MF_01929"/>
    </source>
</evidence>